<dbReference type="Proteomes" id="UP000183915">
    <property type="component" value="Unassembled WGS sequence"/>
</dbReference>
<comment type="caution">
    <text evidence="2">The sequence shown here is derived from an EMBL/GenBank/DDBJ whole genome shotgun (WGS) entry which is preliminary data.</text>
</comment>
<name>A0ABY0ZJM8_9PSED</name>
<evidence type="ECO:0000313" key="2">
    <source>
        <dbReference type="EMBL" id="SEE81419.1"/>
    </source>
</evidence>
<feature type="transmembrane region" description="Helical" evidence="1">
    <location>
        <begin position="16"/>
        <end position="36"/>
    </location>
</feature>
<keyword evidence="1" id="KW-1133">Transmembrane helix</keyword>
<evidence type="ECO:0000313" key="3">
    <source>
        <dbReference type="Proteomes" id="UP000183915"/>
    </source>
</evidence>
<accession>A0ABY0ZJM8</accession>
<feature type="transmembrane region" description="Helical" evidence="1">
    <location>
        <begin position="96"/>
        <end position="114"/>
    </location>
</feature>
<keyword evidence="3" id="KW-1185">Reference proteome</keyword>
<evidence type="ECO:0000256" key="1">
    <source>
        <dbReference type="SAM" id="Phobius"/>
    </source>
</evidence>
<gene>
    <name evidence="2" type="ORF">SAMN04490188_5886</name>
</gene>
<organism evidence="2 3">
    <name type="scientific">Pseudomonas kilonensis</name>
    <dbReference type="NCBI Taxonomy" id="132476"/>
    <lineage>
        <taxon>Bacteria</taxon>
        <taxon>Pseudomonadati</taxon>
        <taxon>Pseudomonadota</taxon>
        <taxon>Gammaproteobacteria</taxon>
        <taxon>Pseudomonadales</taxon>
        <taxon>Pseudomonadaceae</taxon>
        <taxon>Pseudomonas</taxon>
    </lineage>
</organism>
<dbReference type="RefSeq" id="WP_018605221.1">
    <property type="nucleotide sequence ID" value="NZ_AVFN01000234.1"/>
</dbReference>
<keyword evidence="1" id="KW-0472">Membrane</keyword>
<sequence length="122" mass="13642">MHSFFAKTFGGLTTSYYIRQFLFGLVFTVMIISLAANSPAGIGAKPGLIVLAIINTLLYPYSRFVYESVVGYIMGNNVFFVNALFMLMVKAFTMAMCWSFAIFVAPVGLAYLFWRNSRSVVE</sequence>
<dbReference type="EMBL" id="FNTT01000002">
    <property type="protein sequence ID" value="SEE81419.1"/>
    <property type="molecule type" value="Genomic_DNA"/>
</dbReference>
<feature type="transmembrane region" description="Helical" evidence="1">
    <location>
        <begin position="72"/>
        <end position="89"/>
    </location>
</feature>
<reference evidence="2 3" key="1">
    <citation type="submission" date="2016-10" db="EMBL/GenBank/DDBJ databases">
        <authorList>
            <person name="Varghese N."/>
            <person name="Submissions S."/>
        </authorList>
    </citation>
    <scope>NUCLEOTIDE SEQUENCE [LARGE SCALE GENOMIC DNA]</scope>
    <source>
        <strain evidence="2 3">BS3780</strain>
    </source>
</reference>
<protein>
    <submittedName>
        <fullName evidence="2">Uncharacterized protein</fullName>
    </submittedName>
</protein>
<proteinExistence type="predicted"/>
<keyword evidence="1" id="KW-0812">Transmembrane</keyword>